<dbReference type="Proteomes" id="UP001151760">
    <property type="component" value="Unassembled WGS sequence"/>
</dbReference>
<organism evidence="1 2">
    <name type="scientific">Tanacetum coccineum</name>
    <dbReference type="NCBI Taxonomy" id="301880"/>
    <lineage>
        <taxon>Eukaryota</taxon>
        <taxon>Viridiplantae</taxon>
        <taxon>Streptophyta</taxon>
        <taxon>Embryophyta</taxon>
        <taxon>Tracheophyta</taxon>
        <taxon>Spermatophyta</taxon>
        <taxon>Magnoliopsida</taxon>
        <taxon>eudicotyledons</taxon>
        <taxon>Gunneridae</taxon>
        <taxon>Pentapetalae</taxon>
        <taxon>asterids</taxon>
        <taxon>campanulids</taxon>
        <taxon>Asterales</taxon>
        <taxon>Asteraceae</taxon>
        <taxon>Asteroideae</taxon>
        <taxon>Anthemideae</taxon>
        <taxon>Anthemidinae</taxon>
        <taxon>Tanacetum</taxon>
    </lineage>
</organism>
<keyword evidence="2" id="KW-1185">Reference proteome</keyword>
<gene>
    <name evidence="1" type="ORF">Tco_0840792</name>
</gene>
<proteinExistence type="predicted"/>
<reference evidence="1" key="1">
    <citation type="journal article" date="2022" name="Int. J. Mol. Sci.">
        <title>Draft Genome of Tanacetum Coccineum: Genomic Comparison of Closely Related Tanacetum-Family Plants.</title>
        <authorList>
            <person name="Yamashiro T."/>
            <person name="Shiraishi A."/>
            <person name="Nakayama K."/>
            <person name="Satake H."/>
        </authorList>
    </citation>
    <scope>NUCLEOTIDE SEQUENCE</scope>
</reference>
<evidence type="ECO:0000313" key="1">
    <source>
        <dbReference type="EMBL" id="GJT06330.1"/>
    </source>
</evidence>
<sequence>MYRLVAIVVDADLTNGTQVAWTEAFLLRDYRSTYGGDLSKAVRLLKLDAGSSQKSYKLSIGTSQLKAGNEISHFA</sequence>
<protein>
    <submittedName>
        <fullName evidence="1">Uncharacterized protein</fullName>
    </submittedName>
</protein>
<accession>A0ABQ5AUY3</accession>
<name>A0ABQ5AUY3_9ASTR</name>
<evidence type="ECO:0000313" key="2">
    <source>
        <dbReference type="Proteomes" id="UP001151760"/>
    </source>
</evidence>
<reference evidence="1" key="2">
    <citation type="submission" date="2022-01" db="EMBL/GenBank/DDBJ databases">
        <authorList>
            <person name="Yamashiro T."/>
            <person name="Shiraishi A."/>
            <person name="Satake H."/>
            <person name="Nakayama K."/>
        </authorList>
    </citation>
    <scope>NUCLEOTIDE SEQUENCE</scope>
</reference>
<dbReference type="EMBL" id="BQNB010012660">
    <property type="protein sequence ID" value="GJT06330.1"/>
    <property type="molecule type" value="Genomic_DNA"/>
</dbReference>
<comment type="caution">
    <text evidence="1">The sequence shown here is derived from an EMBL/GenBank/DDBJ whole genome shotgun (WGS) entry which is preliminary data.</text>
</comment>